<dbReference type="AlphaFoldDB" id="A0A4S4MWG0"/>
<dbReference type="InterPro" id="IPR018608">
    <property type="entry name" value="Gti1/Pac2"/>
</dbReference>
<name>A0A4S4MWG0_9APHY</name>
<evidence type="ECO:0000313" key="2">
    <source>
        <dbReference type="EMBL" id="THH29631.1"/>
    </source>
</evidence>
<dbReference type="GO" id="GO:0003677">
    <property type="term" value="F:DNA binding"/>
    <property type="evidence" value="ECO:0007669"/>
    <property type="project" value="TreeGrafter"/>
</dbReference>
<accession>A0A4S4MWG0</accession>
<evidence type="ECO:0000313" key="3">
    <source>
        <dbReference type="Proteomes" id="UP000308730"/>
    </source>
</evidence>
<comment type="caution">
    <text evidence="2">The sequence shown here is derived from an EMBL/GenBank/DDBJ whole genome shotgun (WGS) entry which is preliminary data.</text>
</comment>
<dbReference type="PANTHER" id="PTHR28027:SF1">
    <property type="entry name" value="CAMP INDEPENDENT REGULATORY PROTEIN (AFU_ORTHOLOGUE AFUA_3G09640)"/>
    <property type="match status" value="1"/>
</dbReference>
<dbReference type="EMBL" id="SGPM01000115">
    <property type="protein sequence ID" value="THH29631.1"/>
    <property type="molecule type" value="Genomic_DNA"/>
</dbReference>
<dbReference type="Pfam" id="PF09729">
    <property type="entry name" value="Gti1_Pac2"/>
    <property type="match status" value="1"/>
</dbReference>
<sequence length="284" mass="31781">MAQPQAPTFTDITVRTVEEANRLFHVVSLGQAHLFTRRLTVDERRSIYTGCIFVWEERNPTHEATGGFLYYTEKLPEIGNPATVRALLPDKLIKQTYSVWVNTAEGRRKWHLVAYYTEDTQHRLRSADEGIRLIMGGDIQQIPVDAYEPARQPKGARNRNDEVEDDTAPASAPDGTSSHDEPLATPPASGSGSGSLEDRLTTAVDLDNLDLPKIQPRDPLFVLRNCVAVCPDIYQAQNRAILGADASKDLAPLIYQRKTPYKPRHPLDNESLRFCDANSTWLAT</sequence>
<dbReference type="PANTHER" id="PTHR28027">
    <property type="entry name" value="TRANSCRIPTIONAL REGULATOR MIT1"/>
    <property type="match status" value="1"/>
</dbReference>
<reference evidence="2 3" key="1">
    <citation type="submission" date="2019-02" db="EMBL/GenBank/DDBJ databases">
        <title>Genome sequencing of the rare red list fungi Antrodiella citrinella (Flaviporus citrinellus).</title>
        <authorList>
            <person name="Buettner E."/>
            <person name="Kellner H."/>
        </authorList>
    </citation>
    <scope>NUCLEOTIDE SEQUENCE [LARGE SCALE GENOMIC DNA]</scope>
    <source>
        <strain evidence="2 3">DSM 108506</strain>
    </source>
</reference>
<keyword evidence="3" id="KW-1185">Reference proteome</keyword>
<gene>
    <name evidence="2" type="ORF">EUX98_g4564</name>
</gene>
<dbReference type="OrthoDB" id="5572844at2759"/>
<proteinExistence type="predicted"/>
<evidence type="ECO:0000256" key="1">
    <source>
        <dbReference type="SAM" id="MobiDB-lite"/>
    </source>
</evidence>
<dbReference type="Proteomes" id="UP000308730">
    <property type="component" value="Unassembled WGS sequence"/>
</dbReference>
<organism evidence="2 3">
    <name type="scientific">Antrodiella citrinella</name>
    <dbReference type="NCBI Taxonomy" id="2447956"/>
    <lineage>
        <taxon>Eukaryota</taxon>
        <taxon>Fungi</taxon>
        <taxon>Dikarya</taxon>
        <taxon>Basidiomycota</taxon>
        <taxon>Agaricomycotina</taxon>
        <taxon>Agaricomycetes</taxon>
        <taxon>Polyporales</taxon>
        <taxon>Steccherinaceae</taxon>
        <taxon>Antrodiella</taxon>
    </lineage>
</organism>
<protein>
    <submittedName>
        <fullName evidence="2">Uncharacterized protein</fullName>
    </submittedName>
</protein>
<feature type="region of interest" description="Disordered" evidence="1">
    <location>
        <begin position="150"/>
        <end position="197"/>
    </location>
</feature>